<protein>
    <submittedName>
        <fullName evidence="1">Uncharacterized protein</fullName>
    </submittedName>
</protein>
<dbReference type="AlphaFoldDB" id="A0A841FU43"/>
<accession>A0A841FU43</accession>
<sequence length="58" mass="6635">MPPETLHPKPDLNREWRLWWRLILVHHQPASASPRVCTCGNPVAACIFRVKAAEYGLT</sequence>
<name>A0A841FU43_9ACTN</name>
<dbReference type="RefSeq" id="WP_184792939.1">
    <property type="nucleotide sequence ID" value="NZ_BONT01000086.1"/>
</dbReference>
<evidence type="ECO:0000313" key="1">
    <source>
        <dbReference type="EMBL" id="MBB6039865.1"/>
    </source>
</evidence>
<dbReference type="EMBL" id="JACHGT010000026">
    <property type="protein sequence ID" value="MBB6039865.1"/>
    <property type="molecule type" value="Genomic_DNA"/>
</dbReference>
<gene>
    <name evidence="1" type="ORF">HNR73_007764</name>
</gene>
<comment type="caution">
    <text evidence="1">The sequence shown here is derived from an EMBL/GenBank/DDBJ whole genome shotgun (WGS) entry which is preliminary data.</text>
</comment>
<proteinExistence type="predicted"/>
<reference evidence="1 2" key="1">
    <citation type="submission" date="2020-08" db="EMBL/GenBank/DDBJ databases">
        <title>Genomic Encyclopedia of Type Strains, Phase IV (KMG-IV): sequencing the most valuable type-strain genomes for metagenomic binning, comparative biology and taxonomic classification.</title>
        <authorList>
            <person name="Goeker M."/>
        </authorList>
    </citation>
    <scope>NUCLEOTIDE SEQUENCE [LARGE SCALE GENOMIC DNA]</scope>
    <source>
        <strain evidence="1 2">YIM 65646</strain>
    </source>
</reference>
<evidence type="ECO:0000313" key="2">
    <source>
        <dbReference type="Proteomes" id="UP000548476"/>
    </source>
</evidence>
<keyword evidence="2" id="KW-1185">Reference proteome</keyword>
<organism evidence="1 2">
    <name type="scientific">Phytomonospora endophytica</name>
    <dbReference type="NCBI Taxonomy" id="714109"/>
    <lineage>
        <taxon>Bacteria</taxon>
        <taxon>Bacillati</taxon>
        <taxon>Actinomycetota</taxon>
        <taxon>Actinomycetes</taxon>
        <taxon>Micromonosporales</taxon>
        <taxon>Micromonosporaceae</taxon>
        <taxon>Phytomonospora</taxon>
    </lineage>
</organism>
<dbReference type="Proteomes" id="UP000548476">
    <property type="component" value="Unassembled WGS sequence"/>
</dbReference>